<dbReference type="EMBL" id="JAMKFB020000009">
    <property type="protein sequence ID" value="KAL0184435.1"/>
    <property type="molecule type" value="Genomic_DNA"/>
</dbReference>
<evidence type="ECO:0000313" key="4">
    <source>
        <dbReference type="Proteomes" id="UP001529510"/>
    </source>
</evidence>
<dbReference type="SUPFAM" id="SSF49785">
    <property type="entry name" value="Galactose-binding domain-like"/>
    <property type="match status" value="1"/>
</dbReference>
<dbReference type="InterPro" id="IPR050633">
    <property type="entry name" value="Neuropilin_MCO_CoagFactor"/>
</dbReference>
<reference evidence="3 4" key="1">
    <citation type="submission" date="2024-05" db="EMBL/GenBank/DDBJ databases">
        <title>Genome sequencing and assembly of Indian major carp, Cirrhinus mrigala (Hamilton, 1822).</title>
        <authorList>
            <person name="Mohindra V."/>
            <person name="Chowdhury L.M."/>
            <person name="Lal K."/>
            <person name="Jena J.K."/>
        </authorList>
    </citation>
    <scope>NUCLEOTIDE SEQUENCE [LARGE SCALE GENOMIC DNA]</scope>
    <source>
        <strain evidence="3">CM1030</strain>
        <tissue evidence="3">Blood</tissue>
    </source>
</reference>
<dbReference type="PANTHER" id="PTHR46806">
    <property type="entry name" value="F5/8 TYPE C DOMAIN-CONTAINING PROTEIN"/>
    <property type="match status" value="1"/>
</dbReference>
<dbReference type="PANTHER" id="PTHR46806:SF3">
    <property type="entry name" value="DISCOIDIN, CUB AND LCCL DOMAIN-CONTAINING PROTEIN 2"/>
    <property type="match status" value="1"/>
</dbReference>
<dbReference type="Proteomes" id="UP001529510">
    <property type="component" value="Unassembled WGS sequence"/>
</dbReference>
<organism evidence="3 4">
    <name type="scientific">Cirrhinus mrigala</name>
    <name type="common">Mrigala</name>
    <dbReference type="NCBI Taxonomy" id="683832"/>
    <lineage>
        <taxon>Eukaryota</taxon>
        <taxon>Metazoa</taxon>
        <taxon>Chordata</taxon>
        <taxon>Craniata</taxon>
        <taxon>Vertebrata</taxon>
        <taxon>Euteleostomi</taxon>
        <taxon>Actinopterygii</taxon>
        <taxon>Neopterygii</taxon>
        <taxon>Teleostei</taxon>
        <taxon>Ostariophysi</taxon>
        <taxon>Cypriniformes</taxon>
        <taxon>Cyprinidae</taxon>
        <taxon>Labeoninae</taxon>
        <taxon>Labeonini</taxon>
        <taxon>Cirrhinus</taxon>
    </lineage>
</organism>
<dbReference type="Pfam" id="PF00754">
    <property type="entry name" value="F5_F8_type_C"/>
    <property type="match status" value="1"/>
</dbReference>
<feature type="domain" description="F5/8 type C" evidence="2">
    <location>
        <begin position="1"/>
        <end position="60"/>
    </location>
</feature>
<dbReference type="PROSITE" id="PS50022">
    <property type="entry name" value="FA58C_3"/>
    <property type="match status" value="1"/>
</dbReference>
<dbReference type="InterPro" id="IPR000421">
    <property type="entry name" value="FA58C"/>
</dbReference>
<name>A0ABD0QF08_CIRMR</name>
<sequence>MDLGLRPNVLCCQGNIFQGNTNYLQEVRNNFIPPIEARFIRICPLQWHQRIALKMELLGCQPHA</sequence>
<protein>
    <recommendedName>
        <fullName evidence="2">F5/8 type C domain-containing protein</fullName>
    </recommendedName>
</protein>
<feature type="non-terminal residue" evidence="3">
    <location>
        <position position="64"/>
    </location>
</feature>
<keyword evidence="1" id="KW-1015">Disulfide bond</keyword>
<keyword evidence="4" id="KW-1185">Reference proteome</keyword>
<dbReference type="Gene3D" id="2.60.120.260">
    <property type="entry name" value="Galactose-binding domain-like"/>
    <property type="match status" value="1"/>
</dbReference>
<evidence type="ECO:0000259" key="2">
    <source>
        <dbReference type="PROSITE" id="PS50022"/>
    </source>
</evidence>
<evidence type="ECO:0000313" key="3">
    <source>
        <dbReference type="EMBL" id="KAL0184435.1"/>
    </source>
</evidence>
<dbReference type="InterPro" id="IPR008979">
    <property type="entry name" value="Galactose-bd-like_sf"/>
</dbReference>
<gene>
    <name evidence="3" type="ORF">M9458_020131</name>
</gene>
<accession>A0ABD0QF08</accession>
<proteinExistence type="predicted"/>
<evidence type="ECO:0000256" key="1">
    <source>
        <dbReference type="ARBA" id="ARBA00023157"/>
    </source>
</evidence>
<dbReference type="AlphaFoldDB" id="A0ABD0QF08"/>
<comment type="caution">
    <text evidence="3">The sequence shown here is derived from an EMBL/GenBank/DDBJ whole genome shotgun (WGS) entry which is preliminary data.</text>
</comment>